<reference evidence="4" key="1">
    <citation type="submission" date="2023-10" db="EMBL/GenBank/DDBJ databases">
        <authorList>
            <person name="Chen Y."/>
            <person name="Shah S."/>
            <person name="Dougan E. K."/>
            <person name="Thang M."/>
            <person name="Chan C."/>
        </authorList>
    </citation>
    <scope>NUCLEOTIDE SEQUENCE [LARGE SCALE GENOMIC DNA]</scope>
</reference>
<name>A0ABN9X3Q6_9DINO</name>
<evidence type="ECO:0000313" key="5">
    <source>
        <dbReference type="Proteomes" id="UP001189429"/>
    </source>
</evidence>
<comment type="caution">
    <text evidence="4">The sequence shown here is derived from an EMBL/GenBank/DDBJ whole genome shotgun (WGS) entry which is preliminary data.</text>
</comment>
<dbReference type="PROSITE" id="PS50222">
    <property type="entry name" value="EF_HAND_2"/>
    <property type="match status" value="1"/>
</dbReference>
<dbReference type="EMBL" id="CAUYUJ010019638">
    <property type="protein sequence ID" value="CAK0892602.1"/>
    <property type="molecule type" value="Genomic_DNA"/>
</dbReference>
<evidence type="ECO:0000256" key="2">
    <source>
        <dbReference type="SAM" id="MobiDB-lite"/>
    </source>
</evidence>
<feature type="domain" description="EF-hand" evidence="3">
    <location>
        <begin position="407"/>
        <end position="442"/>
    </location>
</feature>
<dbReference type="PANTHER" id="PTHR35609:SF1">
    <property type="entry name" value="MACRO DOMAIN-CONTAINING PROTEIN"/>
    <property type="match status" value="1"/>
</dbReference>
<dbReference type="CDD" id="cd00051">
    <property type="entry name" value="EFh"/>
    <property type="match status" value="1"/>
</dbReference>
<keyword evidence="5" id="KW-1185">Reference proteome</keyword>
<dbReference type="PROSITE" id="PS00018">
    <property type="entry name" value="EF_HAND_1"/>
    <property type="match status" value="1"/>
</dbReference>
<accession>A0ABN9X3Q6</accession>
<sequence length="472" mass="49689">DAFGFKEQKYEETRARFELQGDVLVSRANSRRFHVGPFEVLSLEDLRRRLAPPDGAEATADAAPARPGGGLVFSNVVGDARELHANPDNASAVFQVASQFNCLEMNEPGARPEDGVTRYSSDATQGPACALACPGATVFRNYFVNGRGQGGKNQLDCLSRREGYWRMANGYCLPAKPGSIARVSRAVEADAALAEAVRRRTQVGIHWDTEVRGGRHRVSQVFCSALPVAYGKSTPSKDWQPFAQCVLDAAFDATLAAGAVLAARRGARVKVYLTPVGGGAFGNRSQWICDALRRALQSHAAQPLDVMLVSFATLPRGPYVALERGWAASGPAPGRQPSASPAAAERPAAPRPRRAAAGAAAPATRRGGGPLAEELVAAIAALDAGGHGLVDERELAAVLGGVDPERFPPERARELFQAADADHDGFVSCAEFAAWVCGEGSGVAGATLGRQPAGPSGSQPEEGRRRGGVVYN</sequence>
<organism evidence="4 5">
    <name type="scientific">Prorocentrum cordatum</name>
    <dbReference type="NCBI Taxonomy" id="2364126"/>
    <lineage>
        <taxon>Eukaryota</taxon>
        <taxon>Sar</taxon>
        <taxon>Alveolata</taxon>
        <taxon>Dinophyceae</taxon>
        <taxon>Prorocentrales</taxon>
        <taxon>Prorocentraceae</taxon>
        <taxon>Prorocentrum</taxon>
    </lineage>
</organism>
<dbReference type="InterPro" id="IPR002048">
    <property type="entry name" value="EF_hand_dom"/>
</dbReference>
<evidence type="ECO:0000256" key="1">
    <source>
        <dbReference type="ARBA" id="ARBA00022837"/>
    </source>
</evidence>
<protein>
    <recommendedName>
        <fullName evidence="3">EF-hand domain-containing protein</fullName>
    </recommendedName>
</protein>
<gene>
    <name evidence="4" type="ORF">PCOR1329_LOCUS72223</name>
</gene>
<feature type="non-terminal residue" evidence="4">
    <location>
        <position position="1"/>
    </location>
</feature>
<dbReference type="SUPFAM" id="SSF47473">
    <property type="entry name" value="EF-hand"/>
    <property type="match status" value="1"/>
</dbReference>
<dbReference type="InterPro" id="IPR011992">
    <property type="entry name" value="EF-hand-dom_pair"/>
</dbReference>
<dbReference type="Proteomes" id="UP001189429">
    <property type="component" value="Unassembled WGS sequence"/>
</dbReference>
<dbReference type="Gene3D" id="1.10.238.10">
    <property type="entry name" value="EF-hand"/>
    <property type="match status" value="1"/>
</dbReference>
<dbReference type="PANTHER" id="PTHR35609">
    <property type="entry name" value="MACRO DOMAIN-CONTAINING PROTEIN"/>
    <property type="match status" value="1"/>
</dbReference>
<feature type="region of interest" description="Disordered" evidence="2">
    <location>
        <begin position="444"/>
        <end position="472"/>
    </location>
</feature>
<proteinExistence type="predicted"/>
<dbReference type="InterPro" id="IPR018247">
    <property type="entry name" value="EF_Hand_1_Ca_BS"/>
</dbReference>
<feature type="region of interest" description="Disordered" evidence="2">
    <location>
        <begin position="328"/>
        <end position="367"/>
    </location>
</feature>
<evidence type="ECO:0000313" key="4">
    <source>
        <dbReference type="EMBL" id="CAK0892602.1"/>
    </source>
</evidence>
<keyword evidence="1" id="KW-0106">Calcium</keyword>
<evidence type="ECO:0000259" key="3">
    <source>
        <dbReference type="PROSITE" id="PS50222"/>
    </source>
</evidence>
<feature type="compositionally biased region" description="Low complexity" evidence="2">
    <location>
        <begin position="355"/>
        <end position="367"/>
    </location>
</feature>